<dbReference type="Proteomes" id="UP001301958">
    <property type="component" value="Unassembled WGS sequence"/>
</dbReference>
<dbReference type="Gene3D" id="3.30.559.10">
    <property type="entry name" value="Chloramphenicol acetyltransferase-like domain"/>
    <property type="match status" value="2"/>
</dbReference>
<comment type="similarity">
    <text evidence="2">Belongs to the plant acyltransferase family.</text>
</comment>
<evidence type="ECO:0000256" key="3">
    <source>
        <dbReference type="ARBA" id="ARBA00022679"/>
    </source>
</evidence>
<reference evidence="5" key="1">
    <citation type="journal article" date="2023" name="Mol. Phylogenet. Evol.">
        <title>Genome-scale phylogeny and comparative genomics of the fungal order Sordariales.</title>
        <authorList>
            <person name="Hensen N."/>
            <person name="Bonometti L."/>
            <person name="Westerberg I."/>
            <person name="Brannstrom I.O."/>
            <person name="Guillou S."/>
            <person name="Cros-Aarteil S."/>
            <person name="Calhoun S."/>
            <person name="Haridas S."/>
            <person name="Kuo A."/>
            <person name="Mondo S."/>
            <person name="Pangilinan J."/>
            <person name="Riley R."/>
            <person name="LaButti K."/>
            <person name="Andreopoulos B."/>
            <person name="Lipzen A."/>
            <person name="Chen C."/>
            <person name="Yan M."/>
            <person name="Daum C."/>
            <person name="Ng V."/>
            <person name="Clum A."/>
            <person name="Steindorff A."/>
            <person name="Ohm R.A."/>
            <person name="Martin F."/>
            <person name="Silar P."/>
            <person name="Natvig D.O."/>
            <person name="Lalanne C."/>
            <person name="Gautier V."/>
            <person name="Ament-Velasquez S.L."/>
            <person name="Kruys A."/>
            <person name="Hutchinson M.I."/>
            <person name="Powell A.J."/>
            <person name="Barry K."/>
            <person name="Miller A.N."/>
            <person name="Grigoriev I.V."/>
            <person name="Debuchy R."/>
            <person name="Gladieux P."/>
            <person name="Hiltunen Thoren M."/>
            <person name="Johannesson H."/>
        </authorList>
    </citation>
    <scope>NUCLEOTIDE SEQUENCE</scope>
    <source>
        <strain evidence="5">CBS 990.96</strain>
    </source>
</reference>
<dbReference type="Pfam" id="PF02458">
    <property type="entry name" value="Transferase"/>
    <property type="match status" value="1"/>
</dbReference>
<dbReference type="PANTHER" id="PTHR31896:SF69">
    <property type="entry name" value="FAMILY REGULATORY PROTEIN, PUTATIVE (AFU_ORTHOLOGUE AFUA_3G14730)-RELATED"/>
    <property type="match status" value="1"/>
</dbReference>
<dbReference type="InterPro" id="IPR051283">
    <property type="entry name" value="Sec_Metabolite_Acyltrans"/>
</dbReference>
<evidence type="ECO:0000256" key="4">
    <source>
        <dbReference type="ARBA" id="ARBA00023315"/>
    </source>
</evidence>
<dbReference type="PANTHER" id="PTHR31896">
    <property type="entry name" value="FAMILY REGULATORY PROTEIN, PUTATIVE (AFU_ORTHOLOGUE AFUA_3G14730)-RELATED"/>
    <property type="match status" value="1"/>
</dbReference>
<keyword evidence="6" id="KW-1185">Reference proteome</keyword>
<protein>
    <submittedName>
        <fullName evidence="5">Transcriptional regulator sdnM</fullName>
    </submittedName>
</protein>
<dbReference type="InterPro" id="IPR023213">
    <property type="entry name" value="CAT-like_dom_sf"/>
</dbReference>
<evidence type="ECO:0000256" key="2">
    <source>
        <dbReference type="ARBA" id="ARBA00009861"/>
    </source>
</evidence>
<organism evidence="5 6">
    <name type="scientific">Podospora fimiseda</name>
    <dbReference type="NCBI Taxonomy" id="252190"/>
    <lineage>
        <taxon>Eukaryota</taxon>
        <taxon>Fungi</taxon>
        <taxon>Dikarya</taxon>
        <taxon>Ascomycota</taxon>
        <taxon>Pezizomycotina</taxon>
        <taxon>Sordariomycetes</taxon>
        <taxon>Sordariomycetidae</taxon>
        <taxon>Sordariales</taxon>
        <taxon>Podosporaceae</taxon>
        <taxon>Podospora</taxon>
    </lineage>
</organism>
<sequence length="493" mass="54732">MGSVLSTSKPVAPATVPTDTIIPLNTLDDTNVNKAIGMNFGMRFDDVLDPEKLSSSLEKLLQRKDWGRLGARLRLNPQTKKLEYHIPAEYTPERPSFIYSHVNYDISINEHPVASKIPRPTPQSCCLVDTEQFASLLRREDGPIYLEHYIYRDEPQLSLHIVSFTDATIVSLNWLHTLLDAMGRAELLAAWTLMLQGRENEIKPFCGIGSGELDTFGSKPTEKLVLEDKKMTGWAMAGFALRFIFENFWYRESDSKVVVLPAEFIKGLKKQINEEVAAKQPGSYVSEGDVVSAYMSRLSVQQMVSDANSNKEVAILNAFGLRSLLTGDLIPKGAAYIGNAVQGCIALVTVKDLLNKPLSHSAYAVRRSLIEQGTREQQEAFKANQIANKEGPLMYGSPDMKLIVVSNWTKGKFFEVDFSAAVVKACAASPKKIGRPSGISVIGHTKPGSMFTPRNTVAVYGRDLDGNVWLVSTLRRGFWEGAEKELRKDVNIQ</sequence>
<comment type="pathway">
    <text evidence="1">Secondary metabolite biosynthesis.</text>
</comment>
<proteinExistence type="inferred from homology"/>
<evidence type="ECO:0000256" key="1">
    <source>
        <dbReference type="ARBA" id="ARBA00005179"/>
    </source>
</evidence>
<gene>
    <name evidence="5" type="ORF">QBC38DRAFT_491630</name>
</gene>
<accession>A0AAN6YM55</accession>
<evidence type="ECO:0000313" key="6">
    <source>
        <dbReference type="Proteomes" id="UP001301958"/>
    </source>
</evidence>
<dbReference type="AlphaFoldDB" id="A0AAN6YM55"/>
<keyword evidence="4" id="KW-0012">Acyltransferase</keyword>
<name>A0AAN6YM55_9PEZI</name>
<dbReference type="GO" id="GO:0016746">
    <property type="term" value="F:acyltransferase activity"/>
    <property type="evidence" value="ECO:0007669"/>
    <property type="project" value="UniProtKB-KW"/>
</dbReference>
<keyword evidence="3" id="KW-0808">Transferase</keyword>
<reference evidence="5" key="2">
    <citation type="submission" date="2023-05" db="EMBL/GenBank/DDBJ databases">
        <authorList>
            <consortium name="Lawrence Berkeley National Laboratory"/>
            <person name="Steindorff A."/>
            <person name="Hensen N."/>
            <person name="Bonometti L."/>
            <person name="Westerberg I."/>
            <person name="Brannstrom I.O."/>
            <person name="Guillou S."/>
            <person name="Cros-Aarteil S."/>
            <person name="Calhoun S."/>
            <person name="Haridas S."/>
            <person name="Kuo A."/>
            <person name="Mondo S."/>
            <person name="Pangilinan J."/>
            <person name="Riley R."/>
            <person name="Labutti K."/>
            <person name="Andreopoulos B."/>
            <person name="Lipzen A."/>
            <person name="Chen C."/>
            <person name="Yanf M."/>
            <person name="Daum C."/>
            <person name="Ng V."/>
            <person name="Clum A."/>
            <person name="Ohm R."/>
            <person name="Martin F."/>
            <person name="Silar P."/>
            <person name="Natvig D."/>
            <person name="Lalanne C."/>
            <person name="Gautier V."/>
            <person name="Ament-Velasquez S.L."/>
            <person name="Kruys A."/>
            <person name="Hutchinson M.I."/>
            <person name="Powell A.J."/>
            <person name="Barry K."/>
            <person name="Miller A.N."/>
            <person name="Grigoriev I.V."/>
            <person name="Debuchy R."/>
            <person name="Gladieux P."/>
            <person name="Thoren M.H."/>
            <person name="Johannesson H."/>
        </authorList>
    </citation>
    <scope>NUCLEOTIDE SEQUENCE</scope>
    <source>
        <strain evidence="5">CBS 990.96</strain>
    </source>
</reference>
<evidence type="ECO:0000313" key="5">
    <source>
        <dbReference type="EMBL" id="KAK4221654.1"/>
    </source>
</evidence>
<comment type="caution">
    <text evidence="5">The sequence shown here is derived from an EMBL/GenBank/DDBJ whole genome shotgun (WGS) entry which is preliminary data.</text>
</comment>
<dbReference type="EMBL" id="MU865526">
    <property type="protein sequence ID" value="KAK4221654.1"/>
    <property type="molecule type" value="Genomic_DNA"/>
</dbReference>